<dbReference type="AlphaFoldDB" id="A0A9X1LGI9"/>
<dbReference type="SUPFAM" id="SSF53850">
    <property type="entry name" value="Periplasmic binding protein-like II"/>
    <property type="match status" value="1"/>
</dbReference>
<keyword evidence="3" id="KW-0238">DNA-binding</keyword>
<evidence type="ECO:0000256" key="5">
    <source>
        <dbReference type="ARBA" id="ARBA00023163"/>
    </source>
</evidence>
<feature type="domain" description="HTH lysR-type" evidence="7">
    <location>
        <begin position="1"/>
        <end position="58"/>
    </location>
</feature>
<evidence type="ECO:0000256" key="3">
    <source>
        <dbReference type="ARBA" id="ARBA00023125"/>
    </source>
</evidence>
<dbReference type="RefSeq" id="WP_229337352.1">
    <property type="nucleotide sequence ID" value="NZ_JAJBZG010000001.1"/>
</dbReference>
<evidence type="ECO:0000313" key="9">
    <source>
        <dbReference type="Proteomes" id="UP001139414"/>
    </source>
</evidence>
<keyword evidence="6" id="KW-0472">Membrane</keyword>
<keyword evidence="6" id="KW-1133">Transmembrane helix</keyword>
<dbReference type="InterPro" id="IPR036388">
    <property type="entry name" value="WH-like_DNA-bd_sf"/>
</dbReference>
<dbReference type="EMBL" id="JAJBZG010000001">
    <property type="protein sequence ID" value="MCB7479892.1"/>
    <property type="molecule type" value="Genomic_DNA"/>
</dbReference>
<evidence type="ECO:0000256" key="1">
    <source>
        <dbReference type="ARBA" id="ARBA00009437"/>
    </source>
</evidence>
<dbReference type="GO" id="GO:0003700">
    <property type="term" value="F:DNA-binding transcription factor activity"/>
    <property type="evidence" value="ECO:0007669"/>
    <property type="project" value="InterPro"/>
</dbReference>
<dbReference type="Gene3D" id="3.40.190.10">
    <property type="entry name" value="Periplasmic binding protein-like II"/>
    <property type="match status" value="2"/>
</dbReference>
<organism evidence="8 9">
    <name type="scientific">Christiangramia sediminis</name>
    <dbReference type="NCBI Taxonomy" id="2881336"/>
    <lineage>
        <taxon>Bacteria</taxon>
        <taxon>Pseudomonadati</taxon>
        <taxon>Bacteroidota</taxon>
        <taxon>Flavobacteriia</taxon>
        <taxon>Flavobacteriales</taxon>
        <taxon>Flavobacteriaceae</taxon>
        <taxon>Christiangramia</taxon>
    </lineage>
</organism>
<keyword evidence="4" id="KW-0010">Activator</keyword>
<dbReference type="Pfam" id="PF00126">
    <property type="entry name" value="HTH_1"/>
    <property type="match status" value="1"/>
</dbReference>
<dbReference type="InterPro" id="IPR000847">
    <property type="entry name" value="LysR_HTH_N"/>
</dbReference>
<keyword evidence="6" id="KW-0812">Transmembrane</keyword>
<keyword evidence="2" id="KW-0805">Transcription regulation</keyword>
<dbReference type="GO" id="GO:0032993">
    <property type="term" value="C:protein-DNA complex"/>
    <property type="evidence" value="ECO:0007669"/>
    <property type="project" value="TreeGrafter"/>
</dbReference>
<dbReference type="PANTHER" id="PTHR30346">
    <property type="entry name" value="TRANSCRIPTIONAL DUAL REGULATOR HCAR-RELATED"/>
    <property type="match status" value="1"/>
</dbReference>
<evidence type="ECO:0000256" key="2">
    <source>
        <dbReference type="ARBA" id="ARBA00023015"/>
    </source>
</evidence>
<evidence type="ECO:0000259" key="7">
    <source>
        <dbReference type="PROSITE" id="PS50931"/>
    </source>
</evidence>
<name>A0A9X1LGI9_9FLAO</name>
<dbReference type="SUPFAM" id="SSF46785">
    <property type="entry name" value="Winged helix' DNA-binding domain"/>
    <property type="match status" value="1"/>
</dbReference>
<comment type="caution">
    <text evidence="8">The sequence shown here is derived from an EMBL/GenBank/DDBJ whole genome shotgun (WGS) entry which is preliminary data.</text>
</comment>
<dbReference type="PANTHER" id="PTHR30346:SF26">
    <property type="entry name" value="HYDROGEN PEROXIDE-INDUCIBLE GENES ACTIVATOR"/>
    <property type="match status" value="1"/>
</dbReference>
<dbReference type="PRINTS" id="PR00039">
    <property type="entry name" value="HTHLYSR"/>
</dbReference>
<comment type="similarity">
    <text evidence="1">Belongs to the LysR transcriptional regulatory family.</text>
</comment>
<feature type="transmembrane region" description="Helical" evidence="6">
    <location>
        <begin position="92"/>
        <end position="114"/>
    </location>
</feature>
<dbReference type="Gene3D" id="1.10.10.10">
    <property type="entry name" value="Winged helix-like DNA-binding domain superfamily/Winged helix DNA-binding domain"/>
    <property type="match status" value="1"/>
</dbReference>
<evidence type="ECO:0000256" key="6">
    <source>
        <dbReference type="SAM" id="Phobius"/>
    </source>
</evidence>
<gene>
    <name evidence="8" type="ORF">LGQ90_01335</name>
</gene>
<dbReference type="Pfam" id="PF03466">
    <property type="entry name" value="LysR_substrate"/>
    <property type="match status" value="1"/>
</dbReference>
<dbReference type="CDD" id="cd08411">
    <property type="entry name" value="PBP2_OxyR"/>
    <property type="match status" value="1"/>
</dbReference>
<reference evidence="8" key="1">
    <citation type="submission" date="2021-10" db="EMBL/GenBank/DDBJ databases">
        <title>Gramella sp. ASW11-100T, isolated from marine sediment.</title>
        <authorList>
            <person name="Xia C."/>
        </authorList>
    </citation>
    <scope>NUCLEOTIDE SEQUENCE</scope>
    <source>
        <strain evidence="8">ASW11-100</strain>
    </source>
</reference>
<dbReference type="InterPro" id="IPR005119">
    <property type="entry name" value="LysR_subst-bd"/>
</dbReference>
<accession>A0A9X1LGI9</accession>
<evidence type="ECO:0000313" key="8">
    <source>
        <dbReference type="EMBL" id="MCB7479892.1"/>
    </source>
</evidence>
<keyword evidence="9" id="KW-1185">Reference proteome</keyword>
<dbReference type="InterPro" id="IPR036390">
    <property type="entry name" value="WH_DNA-bd_sf"/>
</dbReference>
<proteinExistence type="inferred from homology"/>
<dbReference type="PROSITE" id="PS50931">
    <property type="entry name" value="HTH_LYSR"/>
    <property type="match status" value="1"/>
</dbReference>
<protein>
    <submittedName>
        <fullName evidence="8">LysR family transcriptional regulator</fullName>
    </submittedName>
</protein>
<dbReference type="FunFam" id="1.10.10.10:FF:000001">
    <property type="entry name" value="LysR family transcriptional regulator"/>
    <property type="match status" value="1"/>
</dbReference>
<dbReference type="GO" id="GO:0003677">
    <property type="term" value="F:DNA binding"/>
    <property type="evidence" value="ECO:0007669"/>
    <property type="project" value="UniProtKB-KW"/>
</dbReference>
<evidence type="ECO:0000256" key="4">
    <source>
        <dbReference type="ARBA" id="ARBA00023159"/>
    </source>
</evidence>
<keyword evidence="5" id="KW-0804">Transcription</keyword>
<sequence>MTITQLHYVLAVAEHKNFTKAAQKVFVTQPTLSMQIQKLEEELEVTIFDRTKKPIQLTEVGQKIVQQARNIVNESDRIQDIVDQQKGFIGGIFRLGVIPTIMPTLLPMFIGSFMKKYPKVKLKIEELHTEAILEKLKEGHLDAAIAATPLEVEGIKENVLYYEPFVPYIPNSEGASMSEKIDVEDLDINKMLLLEDGHCFKDGIINLCKASRDYDGDQLQLESGSFETLIKLANEGMGMTLLPYLHTLDLKESEKKHLKMFKDPVPAREVSLIYNRSELKMQIIEAIRSTIAGVVKGAITFQNVKIISPLNKKKEYQVNN</sequence>
<dbReference type="Proteomes" id="UP001139414">
    <property type="component" value="Unassembled WGS sequence"/>
</dbReference>